<dbReference type="InterPro" id="IPR036249">
    <property type="entry name" value="Thioredoxin-like_sf"/>
</dbReference>
<dbReference type="OrthoDB" id="8478320at2"/>
<dbReference type="SUPFAM" id="SSF52833">
    <property type="entry name" value="Thioredoxin-like"/>
    <property type="match status" value="1"/>
</dbReference>
<feature type="domain" description="Thioredoxin" evidence="3">
    <location>
        <begin position="20"/>
        <end position="219"/>
    </location>
</feature>
<dbReference type="Pfam" id="PF13462">
    <property type="entry name" value="Thioredoxin_4"/>
    <property type="match status" value="1"/>
</dbReference>
<feature type="region of interest" description="Disordered" evidence="2">
    <location>
        <begin position="221"/>
        <end position="242"/>
    </location>
</feature>
<evidence type="ECO:0000259" key="3">
    <source>
        <dbReference type="PROSITE" id="PS51352"/>
    </source>
</evidence>
<sequence length="242" mass="26850">MNRRTFMISTAMASLGLGLALDPSAMTRFIVTPAWAEDAAPVDTSDIPDLVLGDSEAPIELIEYASYTCPHCATFHAAVFEQLKKDYIDTGKVRFVYREVYFDKFGLWAAMVARCGGDMRYFGIQKMLYDEQKDWIAGGKDTMEIVENLRKIGKRAGLTDENLDTCLNDGDMAQKLYAKFTAEMAEYDIKGTPSLVIDGELHSNMSYADLKEILDEKLAEISAPAAETSETTDAAEEVKTSE</sequence>
<reference evidence="5" key="1">
    <citation type="submission" date="2016-10" db="EMBL/GenBank/DDBJ databases">
        <authorList>
            <person name="Varghese N."/>
            <person name="Submissions S."/>
        </authorList>
    </citation>
    <scope>NUCLEOTIDE SEQUENCE [LARGE SCALE GENOMIC DNA]</scope>
    <source>
        <strain evidence="5">DSM 26471</strain>
    </source>
</reference>
<protein>
    <submittedName>
        <fullName evidence="4">Protein-disulfide isomerase</fullName>
    </submittedName>
</protein>
<proteinExistence type="predicted"/>
<keyword evidence="4" id="KW-0413">Isomerase</keyword>
<dbReference type="Proteomes" id="UP000199630">
    <property type="component" value="Unassembled WGS sequence"/>
</dbReference>
<dbReference type="CDD" id="cd02972">
    <property type="entry name" value="DsbA_family"/>
    <property type="match status" value="1"/>
</dbReference>
<evidence type="ECO:0000256" key="2">
    <source>
        <dbReference type="SAM" id="MobiDB-lite"/>
    </source>
</evidence>
<dbReference type="STRING" id="588602.SAMN04487991_2306"/>
<dbReference type="PROSITE" id="PS51352">
    <property type="entry name" value="THIOREDOXIN_2"/>
    <property type="match status" value="1"/>
</dbReference>
<dbReference type="Gene3D" id="1.10.40.110">
    <property type="match status" value="1"/>
</dbReference>
<feature type="compositionally biased region" description="Low complexity" evidence="2">
    <location>
        <begin position="221"/>
        <end position="232"/>
    </location>
</feature>
<evidence type="ECO:0000256" key="1">
    <source>
        <dbReference type="ARBA" id="ARBA00003565"/>
    </source>
</evidence>
<evidence type="ECO:0000313" key="4">
    <source>
        <dbReference type="EMBL" id="SFJ52815.1"/>
    </source>
</evidence>
<dbReference type="GO" id="GO:0016853">
    <property type="term" value="F:isomerase activity"/>
    <property type="evidence" value="ECO:0007669"/>
    <property type="project" value="UniProtKB-KW"/>
</dbReference>
<dbReference type="EMBL" id="FORH01000004">
    <property type="protein sequence ID" value="SFJ52815.1"/>
    <property type="molecule type" value="Genomic_DNA"/>
</dbReference>
<dbReference type="AlphaFoldDB" id="A0A1I3S2B6"/>
<gene>
    <name evidence="4" type="ORF">SAMN04487991_2306</name>
</gene>
<dbReference type="InterPro" id="IPR012336">
    <property type="entry name" value="Thioredoxin-like_fold"/>
</dbReference>
<name>A0A1I3S2B6_9RHOB</name>
<evidence type="ECO:0000313" key="5">
    <source>
        <dbReference type="Proteomes" id="UP000199630"/>
    </source>
</evidence>
<dbReference type="Gene3D" id="3.40.30.10">
    <property type="entry name" value="Glutaredoxin"/>
    <property type="match status" value="1"/>
</dbReference>
<accession>A0A1I3S2B6</accession>
<dbReference type="RefSeq" id="WP_090060841.1">
    <property type="nucleotide sequence ID" value="NZ_FORH01000004.1"/>
</dbReference>
<comment type="function">
    <text evidence="1">May be required for disulfide bond formation in some proteins.</text>
</comment>
<organism evidence="4 5">
    <name type="scientific">Celeribacter neptunius</name>
    <dbReference type="NCBI Taxonomy" id="588602"/>
    <lineage>
        <taxon>Bacteria</taxon>
        <taxon>Pseudomonadati</taxon>
        <taxon>Pseudomonadota</taxon>
        <taxon>Alphaproteobacteria</taxon>
        <taxon>Rhodobacterales</taxon>
        <taxon>Roseobacteraceae</taxon>
        <taxon>Celeribacter</taxon>
    </lineage>
</organism>
<dbReference type="InterPro" id="IPR013766">
    <property type="entry name" value="Thioredoxin_domain"/>
</dbReference>
<keyword evidence="5" id="KW-1185">Reference proteome</keyword>